<dbReference type="EMBL" id="AZGY01000005">
    <property type="protein sequence ID" value="KZZ98490.1"/>
    <property type="molecule type" value="Genomic_DNA"/>
</dbReference>
<feature type="coiled-coil region" evidence="1">
    <location>
        <begin position="118"/>
        <end position="145"/>
    </location>
</feature>
<comment type="caution">
    <text evidence="2">The sequence shown here is derived from an EMBL/GenBank/DDBJ whole genome shotgun (WGS) entry which is preliminary data.</text>
</comment>
<protein>
    <submittedName>
        <fullName evidence="2">Kinetochore subunit NKP2</fullName>
    </submittedName>
</protein>
<dbReference type="Proteomes" id="UP000078544">
    <property type="component" value="Unassembled WGS sequence"/>
</dbReference>
<sequence length="185" mass="20800">MAPSESDILTHYLLIPAPLTAIITLDQFRALFPATWQSSPQVAKLFRDLQSQRAQVVDKVTQNIEAEARRGTLMRREVLRARMESEREDVDAEIDIERALFGNTSGAKVAKHTLRSIVPELKDAATAMEAEIEKLQEQEDQLFDSIAQTIDDLKDLQYGEMSSPQLRDQVLDDLISLQEACSGKT</sequence>
<evidence type="ECO:0000256" key="1">
    <source>
        <dbReference type="SAM" id="Coils"/>
    </source>
</evidence>
<dbReference type="GO" id="GO:0031511">
    <property type="term" value="C:Mis6-Sim4 complex"/>
    <property type="evidence" value="ECO:0007669"/>
    <property type="project" value="TreeGrafter"/>
</dbReference>
<dbReference type="PANTHER" id="PTHR28064">
    <property type="entry name" value="INNER KINETOCHORE SUBUNIT NKP2"/>
    <property type="match status" value="1"/>
</dbReference>
<dbReference type="OrthoDB" id="2311687at2759"/>
<organism evidence="2 3">
    <name type="scientific">Moelleriella libera RCEF 2490</name>
    <dbReference type="NCBI Taxonomy" id="1081109"/>
    <lineage>
        <taxon>Eukaryota</taxon>
        <taxon>Fungi</taxon>
        <taxon>Dikarya</taxon>
        <taxon>Ascomycota</taxon>
        <taxon>Pezizomycotina</taxon>
        <taxon>Sordariomycetes</taxon>
        <taxon>Hypocreomycetidae</taxon>
        <taxon>Hypocreales</taxon>
        <taxon>Clavicipitaceae</taxon>
        <taxon>Moelleriella</taxon>
    </lineage>
</organism>
<gene>
    <name evidence="2" type="ORF">AAL_03008</name>
</gene>
<dbReference type="AlphaFoldDB" id="A0A166PQW9"/>
<dbReference type="PANTHER" id="PTHR28064:SF1">
    <property type="entry name" value="INNER KINETOCHORE SUBUNIT NKP2"/>
    <property type="match status" value="1"/>
</dbReference>
<proteinExistence type="predicted"/>
<evidence type="ECO:0000313" key="3">
    <source>
        <dbReference type="Proteomes" id="UP000078544"/>
    </source>
</evidence>
<accession>A0A166PQW9</accession>
<dbReference type="Pfam" id="PF09447">
    <property type="entry name" value="Cnl2_NKP2"/>
    <property type="match status" value="1"/>
</dbReference>
<name>A0A166PQW9_9HYPO</name>
<keyword evidence="1" id="KW-0175">Coiled coil</keyword>
<evidence type="ECO:0000313" key="2">
    <source>
        <dbReference type="EMBL" id="KZZ98490.1"/>
    </source>
</evidence>
<reference evidence="2 3" key="1">
    <citation type="journal article" date="2016" name="Genome Biol. Evol.">
        <title>Divergent and convergent evolution of fungal pathogenicity.</title>
        <authorList>
            <person name="Shang Y."/>
            <person name="Xiao G."/>
            <person name="Zheng P."/>
            <person name="Cen K."/>
            <person name="Zhan S."/>
            <person name="Wang C."/>
        </authorList>
    </citation>
    <scope>NUCLEOTIDE SEQUENCE [LARGE SCALE GENOMIC DNA]</scope>
    <source>
        <strain evidence="2 3">RCEF 2490</strain>
    </source>
</reference>
<dbReference type="InterPro" id="IPR018565">
    <property type="entry name" value="Nkp2/Cnl2"/>
</dbReference>
<dbReference type="STRING" id="1081109.A0A166PQW9"/>
<keyword evidence="3" id="KW-1185">Reference proteome</keyword>
<dbReference type="GO" id="GO:0007059">
    <property type="term" value="P:chromosome segregation"/>
    <property type="evidence" value="ECO:0007669"/>
    <property type="project" value="TreeGrafter"/>
</dbReference>